<dbReference type="InterPro" id="IPR032675">
    <property type="entry name" value="LRR_dom_sf"/>
</dbReference>
<dbReference type="PANTHER" id="PTHR48051:SF1">
    <property type="entry name" value="RAS SUPPRESSOR PROTEIN 1"/>
    <property type="match status" value="1"/>
</dbReference>
<dbReference type="PANTHER" id="PTHR48051">
    <property type="match status" value="1"/>
</dbReference>
<reference evidence="4 5" key="1">
    <citation type="submission" date="2017-03" db="EMBL/GenBank/DDBJ databases">
        <title>WGS assembly of Porphyra umbilicalis.</title>
        <authorList>
            <person name="Brawley S.H."/>
            <person name="Blouin N.A."/>
            <person name="Ficko-Blean E."/>
            <person name="Wheeler G.L."/>
            <person name="Lohr M."/>
            <person name="Goodson H.V."/>
            <person name="Jenkins J.W."/>
            <person name="Blaby-Haas C.E."/>
            <person name="Helliwell K.E."/>
            <person name="Chan C."/>
            <person name="Marriage T."/>
            <person name="Bhattacharya D."/>
            <person name="Klein A.S."/>
            <person name="Badis Y."/>
            <person name="Brodie J."/>
            <person name="Cao Y."/>
            <person name="Collen J."/>
            <person name="Dittami S.M."/>
            <person name="Gachon C.M."/>
            <person name="Green B.R."/>
            <person name="Karpowicz S."/>
            <person name="Kim J.W."/>
            <person name="Kudahl U."/>
            <person name="Lin S."/>
            <person name="Michel G."/>
            <person name="Mittag M."/>
            <person name="Olson B.J."/>
            <person name="Pangilinan J."/>
            <person name="Peng Y."/>
            <person name="Qiu H."/>
            <person name="Shu S."/>
            <person name="Singer J.T."/>
            <person name="Smith A.G."/>
            <person name="Sprecher B.N."/>
            <person name="Wagner V."/>
            <person name="Wang W."/>
            <person name="Wang Z.-Y."/>
            <person name="Yan J."/>
            <person name="Yarish C."/>
            <person name="Zoeuner-Riek S."/>
            <person name="Zhuang Y."/>
            <person name="Zou Y."/>
            <person name="Lindquist E.A."/>
            <person name="Grimwood J."/>
            <person name="Barry K."/>
            <person name="Rokhsar D.S."/>
            <person name="Schmutz J."/>
            <person name="Stiller J.W."/>
            <person name="Grossman A.R."/>
            <person name="Prochnik S.E."/>
        </authorList>
    </citation>
    <scope>NUCLEOTIDE SEQUENCE [LARGE SCALE GENOMIC DNA]</scope>
    <source>
        <strain evidence="4">4086291</strain>
    </source>
</reference>
<dbReference type="AlphaFoldDB" id="A0A1X6PFV4"/>
<evidence type="ECO:0000256" key="1">
    <source>
        <dbReference type="ARBA" id="ARBA00022614"/>
    </source>
</evidence>
<keyword evidence="1" id="KW-0433">Leucine-rich repeat</keyword>
<dbReference type="EMBL" id="KV918787">
    <property type="protein sequence ID" value="OSX79739.1"/>
    <property type="molecule type" value="Genomic_DNA"/>
</dbReference>
<name>A0A1X6PFV4_PORUM</name>
<evidence type="ECO:0000256" key="2">
    <source>
        <dbReference type="ARBA" id="ARBA00022737"/>
    </source>
</evidence>
<sequence length="341" mass="36427">MNPVLSSSTEGLACDLCSGSCHHGQPLYLPRHIPRASSPPVAPFVRRSPWLGLPPRVKDGGQRATPATGGSPTCADHGAPPPPPDAHPPPTDAESDLHTLAALPVDLFDLIVGHLPLADAFALQAAAPPRSALRGLTAAHLDARITAVRPLHSAWVDAPLEHRNIHPYRSWAGRAAATPLEFVRLRRLVLGSVGLVRLPAAIGEFRHLEVLYVDDNELTALPPALGRCVRLRLLDVAGNRLAGGLPPVLAALHDLSVLTVSWNAGVGALPEDPAVWAAWPHLRRLGVGGCGLKVLPDALLELMDAAERGSANVSENAFGRRYLEGVVFRRYPALRWKFTII</sequence>
<dbReference type="InterPro" id="IPR050216">
    <property type="entry name" value="LRR_domain-containing"/>
</dbReference>
<gene>
    <name evidence="4" type="ORF">BU14_0072s0097</name>
</gene>
<feature type="region of interest" description="Disordered" evidence="3">
    <location>
        <begin position="47"/>
        <end position="95"/>
    </location>
</feature>
<proteinExistence type="predicted"/>
<keyword evidence="2" id="KW-0677">Repeat</keyword>
<dbReference type="Pfam" id="PF00560">
    <property type="entry name" value="LRR_1"/>
    <property type="match status" value="1"/>
</dbReference>
<keyword evidence="5" id="KW-1185">Reference proteome</keyword>
<dbReference type="GO" id="GO:0005737">
    <property type="term" value="C:cytoplasm"/>
    <property type="evidence" value="ECO:0007669"/>
    <property type="project" value="TreeGrafter"/>
</dbReference>
<feature type="compositionally biased region" description="Pro residues" evidence="3">
    <location>
        <begin position="79"/>
        <end position="91"/>
    </location>
</feature>
<evidence type="ECO:0000313" key="4">
    <source>
        <dbReference type="EMBL" id="OSX79739.1"/>
    </source>
</evidence>
<dbReference type="Proteomes" id="UP000218209">
    <property type="component" value="Unassembled WGS sequence"/>
</dbReference>
<accession>A0A1X6PFV4</accession>
<dbReference type="InterPro" id="IPR001611">
    <property type="entry name" value="Leu-rich_rpt"/>
</dbReference>
<protein>
    <submittedName>
        <fullName evidence="4">Uncharacterized protein</fullName>
    </submittedName>
</protein>
<dbReference type="Gene3D" id="3.80.10.10">
    <property type="entry name" value="Ribonuclease Inhibitor"/>
    <property type="match status" value="1"/>
</dbReference>
<evidence type="ECO:0000313" key="5">
    <source>
        <dbReference type="Proteomes" id="UP000218209"/>
    </source>
</evidence>
<evidence type="ECO:0000256" key="3">
    <source>
        <dbReference type="SAM" id="MobiDB-lite"/>
    </source>
</evidence>
<dbReference type="SUPFAM" id="SSF52058">
    <property type="entry name" value="L domain-like"/>
    <property type="match status" value="1"/>
</dbReference>
<dbReference type="OrthoDB" id="2187496at2759"/>
<organism evidence="4 5">
    <name type="scientific">Porphyra umbilicalis</name>
    <name type="common">Purple laver</name>
    <name type="synonym">Red alga</name>
    <dbReference type="NCBI Taxonomy" id="2786"/>
    <lineage>
        <taxon>Eukaryota</taxon>
        <taxon>Rhodophyta</taxon>
        <taxon>Bangiophyceae</taxon>
        <taxon>Bangiales</taxon>
        <taxon>Bangiaceae</taxon>
        <taxon>Porphyra</taxon>
    </lineage>
</organism>